<evidence type="ECO:0000313" key="6">
    <source>
        <dbReference type="EMBL" id="PWD72497.1"/>
    </source>
</evidence>
<dbReference type="GO" id="GO:0046872">
    <property type="term" value="F:metal ion binding"/>
    <property type="evidence" value="ECO:0007669"/>
    <property type="project" value="InterPro"/>
</dbReference>
<dbReference type="GO" id="GO:0005524">
    <property type="term" value="F:ATP binding"/>
    <property type="evidence" value="ECO:0007669"/>
    <property type="project" value="UniProtKB-UniRule"/>
</dbReference>
<evidence type="ECO:0000256" key="4">
    <source>
        <dbReference type="PROSITE-ProRule" id="PRU00409"/>
    </source>
</evidence>
<keyword evidence="2 4" id="KW-0547">Nucleotide-binding</keyword>
<dbReference type="InterPro" id="IPR011761">
    <property type="entry name" value="ATP-grasp"/>
</dbReference>
<evidence type="ECO:0000256" key="2">
    <source>
        <dbReference type="ARBA" id="ARBA00022741"/>
    </source>
</evidence>
<dbReference type="PANTHER" id="PTHR43585:SF2">
    <property type="entry name" value="ATP-GRASP ENZYME FSQD"/>
    <property type="match status" value="1"/>
</dbReference>
<evidence type="ECO:0000256" key="3">
    <source>
        <dbReference type="ARBA" id="ARBA00022840"/>
    </source>
</evidence>
<dbReference type="EMBL" id="QESZ01000018">
    <property type="protein sequence ID" value="PWD72497.1"/>
    <property type="molecule type" value="Genomic_DNA"/>
</dbReference>
<dbReference type="NCBIfam" id="NF005543">
    <property type="entry name" value="PRK07206.1"/>
    <property type="match status" value="1"/>
</dbReference>
<dbReference type="Proteomes" id="UP000245055">
    <property type="component" value="Unassembled WGS sequence"/>
</dbReference>
<dbReference type="SUPFAM" id="SSF56059">
    <property type="entry name" value="Glutathione synthetase ATP-binding domain-like"/>
    <property type="match status" value="1"/>
</dbReference>
<gene>
    <name evidence="6" type="ORF">DF213_13070</name>
</gene>
<comment type="caution">
    <text evidence="6">The sequence shown here is derived from an EMBL/GenBank/DDBJ whole genome shotgun (WGS) entry which is preliminary data.</text>
</comment>
<accession>A0AAX1C552</accession>
<sequence length="412" mass="46042">MKKVAIVDGFSSGKFIAKGLHDKGCELIHISSSSQLDDYYYNGFDYAIYSESITHENMSKTIDFIKKFNAEYVIAGTESGVTLADKINNELLLPYRNSIEASSSRRNKYDMIETIRSAGLNAANQIKISMWEEALSWLQKGKYPVVLKPLESAGSDGVFICHSEEEVQLAFEQVAKKKNKLNLINEQVLLQEFLEGTEYVVNFVSLNGAFVVTEVVKYYKRKLESGNIVYDIDEIIDSTSDEFELLVKYTANVCACLGIKNGPSHAEVMLTKNGPCLVEIAARSDGILRPDVSSSSTGMGQLTATVLSITEPENFLMLSRQPFYKLKNFSFNVCLISPKTSVFNDVDIISLAKTLPSFKRIELYLSSGDNVSKTKDVFSQPGTIYLVSSNKSQLWDDYKVIRESEETGIYLN</sequence>
<protein>
    <submittedName>
        <fullName evidence="6">ATP-grasp domain-containing protein</fullName>
    </submittedName>
</protein>
<dbReference type="InterPro" id="IPR052032">
    <property type="entry name" value="ATP-dep_AA_Ligase"/>
</dbReference>
<evidence type="ECO:0000256" key="1">
    <source>
        <dbReference type="ARBA" id="ARBA00022598"/>
    </source>
</evidence>
<dbReference type="PANTHER" id="PTHR43585">
    <property type="entry name" value="FUMIPYRROLE BIOSYNTHESIS PROTEIN C"/>
    <property type="match status" value="1"/>
</dbReference>
<keyword evidence="3 4" id="KW-0067">ATP-binding</keyword>
<proteinExistence type="predicted"/>
<organism evidence="6 7">
    <name type="scientific">Dickeya dianthicola</name>
    <dbReference type="NCBI Taxonomy" id="204039"/>
    <lineage>
        <taxon>Bacteria</taxon>
        <taxon>Pseudomonadati</taxon>
        <taxon>Pseudomonadota</taxon>
        <taxon>Gammaproteobacteria</taxon>
        <taxon>Enterobacterales</taxon>
        <taxon>Pectobacteriaceae</taxon>
        <taxon>Dickeya</taxon>
    </lineage>
</organism>
<dbReference type="GO" id="GO:0016874">
    <property type="term" value="F:ligase activity"/>
    <property type="evidence" value="ECO:0007669"/>
    <property type="project" value="UniProtKB-KW"/>
</dbReference>
<dbReference type="Gene3D" id="3.30.470.20">
    <property type="entry name" value="ATP-grasp fold, B domain"/>
    <property type="match status" value="1"/>
</dbReference>
<dbReference type="PROSITE" id="PS50975">
    <property type="entry name" value="ATP_GRASP"/>
    <property type="match status" value="1"/>
</dbReference>
<dbReference type="Pfam" id="PF13535">
    <property type="entry name" value="ATP-grasp_4"/>
    <property type="match status" value="1"/>
</dbReference>
<feature type="domain" description="ATP-grasp" evidence="5">
    <location>
        <begin position="112"/>
        <end position="310"/>
    </location>
</feature>
<evidence type="ECO:0000259" key="5">
    <source>
        <dbReference type="PROSITE" id="PS50975"/>
    </source>
</evidence>
<keyword evidence="1" id="KW-0436">Ligase</keyword>
<dbReference type="RefSeq" id="WP_024104611.1">
    <property type="nucleotide sequence ID" value="NZ_CP162003.1"/>
</dbReference>
<dbReference type="AlphaFoldDB" id="A0AAX1C552"/>
<name>A0AAX1C552_9GAMM</name>
<evidence type="ECO:0000313" key="7">
    <source>
        <dbReference type="Proteomes" id="UP000245055"/>
    </source>
</evidence>
<reference evidence="6 7" key="1">
    <citation type="submission" date="2018-05" db="EMBL/GenBank/DDBJ databases">
        <title>Genomic diversity of pathogens causing Blackleg of Potato in Pakistan.</title>
        <authorList>
            <person name="Sarfraz S."/>
            <person name="Riaz K."/>
            <person name="Oulghazi S."/>
            <person name="Cigna J."/>
            <person name="Sahi S.T."/>
            <person name="Khan S.H."/>
            <person name="Hameed A."/>
            <person name="Faure D."/>
        </authorList>
    </citation>
    <scope>NUCLEOTIDE SEQUENCE [LARGE SCALE GENOMIC DNA]</scope>
    <source>
        <strain evidence="6 7">SS70</strain>
    </source>
</reference>